<dbReference type="EMBL" id="JANJQO010000577">
    <property type="protein sequence ID" value="KAJ2976507.1"/>
    <property type="molecule type" value="Genomic_DNA"/>
</dbReference>
<keyword evidence="2" id="KW-1185">Reference proteome</keyword>
<reference evidence="1" key="1">
    <citation type="submission" date="2022-08" db="EMBL/GenBank/DDBJ databases">
        <title>Genome Sequence of Lecanicillium fungicola.</title>
        <authorList>
            <person name="Buettner E."/>
        </authorList>
    </citation>
    <scope>NUCLEOTIDE SEQUENCE</scope>
    <source>
        <strain evidence="1">Babe33</strain>
    </source>
</reference>
<name>A0ACC1NB23_9HYPO</name>
<protein>
    <submittedName>
        <fullName evidence="1">Uncharacterized protein</fullName>
    </submittedName>
</protein>
<comment type="caution">
    <text evidence="1">The sequence shown here is derived from an EMBL/GenBank/DDBJ whole genome shotgun (WGS) entry which is preliminary data.</text>
</comment>
<gene>
    <name evidence="1" type="ORF">NQ176_g4913</name>
</gene>
<proteinExistence type="predicted"/>
<sequence length="631" mass="70891">MTVKTSASRVKDLEAQVNQMRTVLESFVSSSGNHTLPRALELGTTGTTPGDNSPPLQELQSSQNSGRFGTVTEEIWSSSNPEPPSGVLDDFAAIYASRIYFQPLPQFKPKDLRASIDLWPSFVRYSFYALLLHYTEPCFYTNTKQAAIAFYTESAQKSVDELASQGIASVQILHSLCFLSLIDILEKRARAWVNIGTAARLSVLRRLAYPKRLGLKQDDDARVRCYWSVFLLEKAFSPQFSTLMQDVSPSEWPESPYAPPPTSNRTRVNNLQSFSSFRDRDSDRRKDDGINAYAIQAASIWGDMLSFLQAVQSGEIENAWAPTSSFSQLTVKLYDLDTGVTDNHALRLVRFHQRTPEELQRDSEYWQPWLVTQFLFHGCQSVLHHPFVHLLAARGNGRAPRAPSFFIQRTIDQALFHSAWVARLIDLCDAVGFHVDNPLIGHLVAATMTILWVFQFAPDASVSAQAIKNIAKCELFLEKLSRLWPHFGHQLENFQVLQGIARQARNEQTIGDAKVTFQSRVMWALLSPNIAHLATAGWDSDESLRGQGSEANVTLEIATSFVHPVAEQQQQAHEDVDSNAADELTNGDVVNGEPSPELSLTSLLDDFYGMDLLSWQQFNFHNKILDESIFR</sequence>
<dbReference type="Proteomes" id="UP001143910">
    <property type="component" value="Unassembled WGS sequence"/>
</dbReference>
<accession>A0ACC1NB23</accession>
<organism evidence="1 2">
    <name type="scientific">Zarea fungicola</name>
    <dbReference type="NCBI Taxonomy" id="93591"/>
    <lineage>
        <taxon>Eukaryota</taxon>
        <taxon>Fungi</taxon>
        <taxon>Dikarya</taxon>
        <taxon>Ascomycota</taxon>
        <taxon>Pezizomycotina</taxon>
        <taxon>Sordariomycetes</taxon>
        <taxon>Hypocreomycetidae</taxon>
        <taxon>Hypocreales</taxon>
        <taxon>Cordycipitaceae</taxon>
        <taxon>Zarea</taxon>
    </lineage>
</organism>
<evidence type="ECO:0000313" key="2">
    <source>
        <dbReference type="Proteomes" id="UP001143910"/>
    </source>
</evidence>
<evidence type="ECO:0000313" key="1">
    <source>
        <dbReference type="EMBL" id="KAJ2976507.1"/>
    </source>
</evidence>